<reference evidence="2 3" key="1">
    <citation type="submission" date="2016-10" db="EMBL/GenBank/DDBJ databases">
        <title>Alkaliphiles isolated from bioreactors.</title>
        <authorList>
            <person name="Salah Z."/>
            <person name="Rout S.P."/>
            <person name="Humphreys P.N."/>
        </authorList>
    </citation>
    <scope>NUCLEOTIDE SEQUENCE [LARGE SCALE GENOMIC DNA]</scope>
    <source>
        <strain evidence="2 3">ZS02</strain>
    </source>
</reference>
<evidence type="ECO:0000256" key="1">
    <source>
        <dbReference type="SAM" id="Phobius"/>
    </source>
</evidence>
<dbReference type="Proteomes" id="UP000187526">
    <property type="component" value="Unassembled WGS sequence"/>
</dbReference>
<protein>
    <submittedName>
        <fullName evidence="2">Uncharacterized protein</fullName>
    </submittedName>
</protein>
<keyword evidence="1" id="KW-1133">Transmembrane helix</keyword>
<evidence type="ECO:0000313" key="3">
    <source>
        <dbReference type="Proteomes" id="UP000187526"/>
    </source>
</evidence>
<keyword evidence="3" id="KW-1185">Reference proteome</keyword>
<dbReference type="STRING" id="418702.BJN45_06790"/>
<dbReference type="OrthoDB" id="9181009at2"/>
<gene>
    <name evidence="2" type="ORF">BJN45_06790</name>
</gene>
<dbReference type="EMBL" id="MTHD01000002">
    <property type="protein sequence ID" value="OMG54872.1"/>
    <property type="molecule type" value="Genomic_DNA"/>
</dbReference>
<evidence type="ECO:0000313" key="2">
    <source>
        <dbReference type="EMBL" id="OMG54872.1"/>
    </source>
</evidence>
<sequence length="219" mass="24414">MLERIKRNYLLDLAVVVLLMGMMTSIYIATGYAIGDILTLQARSQINAWQRQTASFPRVGEIGKALNSLNSGARWLPGDPVLIEGIGYLYGLRANIARNLPELEHAMLDEVLVAYRSAVARRPMSAYAWANIALVLHRKNADLPEIWIAVDRALLYGQREAGVQIRLAEVVFRRWEEAGDSRRAAFREILSTSRGRVAGDLRKIVEAAGQPEELAYLPG</sequence>
<feature type="transmembrane region" description="Helical" evidence="1">
    <location>
        <begin position="9"/>
        <end position="34"/>
    </location>
</feature>
<name>A0A1R1I7Z6_9RHOO</name>
<keyword evidence="1" id="KW-0812">Transmembrane</keyword>
<comment type="caution">
    <text evidence="2">The sequence shown here is derived from an EMBL/GenBank/DDBJ whole genome shotgun (WGS) entry which is preliminary data.</text>
</comment>
<dbReference type="AlphaFoldDB" id="A0A1R1I7Z6"/>
<proteinExistence type="predicted"/>
<accession>A0A1R1I7Z6</accession>
<keyword evidence="1" id="KW-0472">Membrane</keyword>
<organism evidence="2 3">
    <name type="scientific">Azonexus hydrophilus</name>
    <dbReference type="NCBI Taxonomy" id="418702"/>
    <lineage>
        <taxon>Bacteria</taxon>
        <taxon>Pseudomonadati</taxon>
        <taxon>Pseudomonadota</taxon>
        <taxon>Betaproteobacteria</taxon>
        <taxon>Rhodocyclales</taxon>
        <taxon>Azonexaceae</taxon>
        <taxon>Azonexus</taxon>
    </lineage>
</organism>
<dbReference type="RefSeq" id="WP_076093341.1">
    <property type="nucleotide sequence ID" value="NZ_MTHD01000002.1"/>
</dbReference>